<gene>
    <name evidence="2" type="ORF">CJ030_MR1G010327</name>
</gene>
<name>A0A6A1WIM1_9ROSI</name>
<feature type="chain" id="PRO_5025635713" evidence="1">
    <location>
        <begin position="31"/>
        <end position="99"/>
    </location>
</feature>
<reference evidence="2 3" key="1">
    <citation type="journal article" date="2019" name="Plant Biotechnol. J.">
        <title>The red bayberry genome and genetic basis of sex determination.</title>
        <authorList>
            <person name="Jia H.M."/>
            <person name="Jia H.J."/>
            <person name="Cai Q.L."/>
            <person name="Wang Y."/>
            <person name="Zhao H.B."/>
            <person name="Yang W.F."/>
            <person name="Wang G.Y."/>
            <person name="Li Y.H."/>
            <person name="Zhan D.L."/>
            <person name="Shen Y.T."/>
            <person name="Niu Q.F."/>
            <person name="Chang L."/>
            <person name="Qiu J."/>
            <person name="Zhao L."/>
            <person name="Xie H.B."/>
            <person name="Fu W.Y."/>
            <person name="Jin J."/>
            <person name="Li X.W."/>
            <person name="Jiao Y."/>
            <person name="Zhou C.C."/>
            <person name="Tu T."/>
            <person name="Chai C.Y."/>
            <person name="Gao J.L."/>
            <person name="Fan L.J."/>
            <person name="van de Weg E."/>
            <person name="Wang J.Y."/>
            <person name="Gao Z.S."/>
        </authorList>
    </citation>
    <scope>NUCLEOTIDE SEQUENCE [LARGE SCALE GENOMIC DNA]</scope>
    <source>
        <tissue evidence="2">Leaves</tissue>
    </source>
</reference>
<feature type="signal peptide" evidence="1">
    <location>
        <begin position="1"/>
        <end position="30"/>
    </location>
</feature>
<dbReference type="EMBL" id="RXIC02000019">
    <property type="protein sequence ID" value="KAB1224984.1"/>
    <property type="molecule type" value="Genomic_DNA"/>
</dbReference>
<keyword evidence="3" id="KW-1185">Reference proteome</keyword>
<accession>A0A6A1WIM1</accession>
<proteinExistence type="predicted"/>
<protein>
    <submittedName>
        <fullName evidence="2">Uncharacterized protein</fullName>
    </submittedName>
</protein>
<dbReference type="AlphaFoldDB" id="A0A6A1WIM1"/>
<dbReference type="Proteomes" id="UP000516437">
    <property type="component" value="Chromosome 1"/>
</dbReference>
<evidence type="ECO:0000256" key="1">
    <source>
        <dbReference type="SAM" id="SignalP"/>
    </source>
</evidence>
<evidence type="ECO:0000313" key="2">
    <source>
        <dbReference type="EMBL" id="KAB1224984.1"/>
    </source>
</evidence>
<sequence>MEKSSSSFKLAFIIALLVVMSFSFESEVEARGVSKIECNSDHDCDSDCHCVGPCQCVGPPLLHLCVCGNRPGPAEPDHQPLAKTFTGVFGEEAEEVLPH</sequence>
<evidence type="ECO:0000313" key="3">
    <source>
        <dbReference type="Proteomes" id="UP000516437"/>
    </source>
</evidence>
<keyword evidence="1" id="KW-0732">Signal</keyword>
<comment type="caution">
    <text evidence="2">The sequence shown here is derived from an EMBL/GenBank/DDBJ whole genome shotgun (WGS) entry which is preliminary data.</text>
</comment>
<organism evidence="2 3">
    <name type="scientific">Morella rubra</name>
    <name type="common">Chinese bayberry</name>
    <dbReference type="NCBI Taxonomy" id="262757"/>
    <lineage>
        <taxon>Eukaryota</taxon>
        <taxon>Viridiplantae</taxon>
        <taxon>Streptophyta</taxon>
        <taxon>Embryophyta</taxon>
        <taxon>Tracheophyta</taxon>
        <taxon>Spermatophyta</taxon>
        <taxon>Magnoliopsida</taxon>
        <taxon>eudicotyledons</taxon>
        <taxon>Gunneridae</taxon>
        <taxon>Pentapetalae</taxon>
        <taxon>rosids</taxon>
        <taxon>fabids</taxon>
        <taxon>Fagales</taxon>
        <taxon>Myricaceae</taxon>
        <taxon>Morella</taxon>
    </lineage>
</organism>